<sequence>MELENKPPNTPLAQQRMKYWKLNLSNLHKGIMYNSCGMLLIILGILLILASESVIEYSKRYDDLDSCKPRKGLDCEIEFHITEHMKGDVFLYYQINNMYQNHRKYSKSLNPKQLKGSDLSKDDIESTCDPVLEIKNLHRDIMVNLSRTDVANPCGLVAKSYFNDTFSLYQKDSNKTVKIHENDIAFPRDKDDKFRNSSDVDKKRWTDVTDEHFIVWNSIAVTKNFRKLWGRINGLDKGRYIMKINSLYDVSDFNGEKHVVLTTLSVLGGKMPYLGILCIAIGVSSIVGSVVFFILHRKIKKEIDSSMRSSRISHQSLS</sequence>
<feature type="transmembrane region" description="Helical" evidence="7">
    <location>
        <begin position="273"/>
        <end position="295"/>
    </location>
</feature>
<comment type="subcellular location">
    <subcellularLocation>
        <location evidence="1">Membrane</location>
        <topology evidence="1">Multi-pass membrane protein</topology>
    </subcellularLocation>
</comment>
<dbReference type="GO" id="GO:0005783">
    <property type="term" value="C:endoplasmic reticulum"/>
    <property type="evidence" value="ECO:0007669"/>
    <property type="project" value="TreeGrafter"/>
</dbReference>
<organism evidence="8 9">
    <name type="scientific">Stentor coeruleus</name>
    <dbReference type="NCBI Taxonomy" id="5963"/>
    <lineage>
        <taxon>Eukaryota</taxon>
        <taxon>Sar</taxon>
        <taxon>Alveolata</taxon>
        <taxon>Ciliophora</taxon>
        <taxon>Postciliodesmatophora</taxon>
        <taxon>Heterotrichea</taxon>
        <taxon>Heterotrichida</taxon>
        <taxon>Stentoridae</taxon>
        <taxon>Stentor</taxon>
    </lineage>
</organism>
<dbReference type="EMBL" id="MPUH01001177">
    <property type="protein sequence ID" value="OMJ69616.1"/>
    <property type="molecule type" value="Genomic_DNA"/>
</dbReference>
<evidence type="ECO:0008006" key="10">
    <source>
        <dbReference type="Google" id="ProtNLM"/>
    </source>
</evidence>
<evidence type="ECO:0000256" key="4">
    <source>
        <dbReference type="ARBA" id="ARBA00022989"/>
    </source>
</evidence>
<comment type="caution">
    <text evidence="8">The sequence shown here is derived from an EMBL/GenBank/DDBJ whole genome shotgun (WGS) entry which is preliminary data.</text>
</comment>
<evidence type="ECO:0000256" key="5">
    <source>
        <dbReference type="ARBA" id="ARBA00023136"/>
    </source>
</evidence>
<reference evidence="8 9" key="1">
    <citation type="submission" date="2016-11" db="EMBL/GenBank/DDBJ databases">
        <title>The macronuclear genome of Stentor coeruleus: a giant cell with tiny introns.</title>
        <authorList>
            <person name="Slabodnick M."/>
            <person name="Ruby J.G."/>
            <person name="Reiff S.B."/>
            <person name="Swart E.C."/>
            <person name="Gosai S."/>
            <person name="Prabakaran S."/>
            <person name="Witkowska E."/>
            <person name="Larue G.E."/>
            <person name="Fisher S."/>
            <person name="Freeman R.M."/>
            <person name="Gunawardena J."/>
            <person name="Chu W."/>
            <person name="Stover N.A."/>
            <person name="Gregory B.D."/>
            <person name="Nowacki M."/>
            <person name="Derisi J."/>
            <person name="Roy S.W."/>
            <person name="Marshall W.F."/>
            <person name="Sood P."/>
        </authorList>
    </citation>
    <scope>NUCLEOTIDE SEQUENCE [LARGE SCALE GENOMIC DNA]</scope>
    <source>
        <strain evidence="8">WM001</strain>
    </source>
</reference>
<evidence type="ECO:0000256" key="3">
    <source>
        <dbReference type="ARBA" id="ARBA00022692"/>
    </source>
</evidence>
<protein>
    <recommendedName>
        <fullName evidence="10">ALA-interacting subunit</fullName>
    </recommendedName>
</protein>
<feature type="transmembrane region" description="Helical" evidence="7">
    <location>
        <begin position="31"/>
        <end position="50"/>
    </location>
</feature>
<evidence type="ECO:0000256" key="7">
    <source>
        <dbReference type="SAM" id="Phobius"/>
    </source>
</evidence>
<evidence type="ECO:0000313" key="8">
    <source>
        <dbReference type="EMBL" id="OMJ69616.1"/>
    </source>
</evidence>
<proteinExistence type="inferred from homology"/>
<dbReference type="PANTHER" id="PTHR10926:SF0">
    <property type="entry name" value="CDC50, ISOFORM A"/>
    <property type="match status" value="1"/>
</dbReference>
<evidence type="ECO:0000256" key="2">
    <source>
        <dbReference type="ARBA" id="ARBA00009457"/>
    </source>
</evidence>
<keyword evidence="3 7" id="KW-0812">Transmembrane</keyword>
<dbReference type="AlphaFoldDB" id="A0A1R2AYM8"/>
<dbReference type="PANTHER" id="PTHR10926">
    <property type="entry name" value="CELL CYCLE CONTROL PROTEIN 50"/>
    <property type="match status" value="1"/>
</dbReference>
<dbReference type="PIRSF" id="PIRSF015840">
    <property type="entry name" value="DUF284_TM_euk"/>
    <property type="match status" value="1"/>
</dbReference>
<name>A0A1R2AYM8_9CILI</name>
<dbReference type="GO" id="GO:0005794">
    <property type="term" value="C:Golgi apparatus"/>
    <property type="evidence" value="ECO:0007669"/>
    <property type="project" value="TreeGrafter"/>
</dbReference>
<dbReference type="Pfam" id="PF03381">
    <property type="entry name" value="CDC50"/>
    <property type="match status" value="1"/>
</dbReference>
<gene>
    <name evidence="8" type="ORF">SteCoe_32615</name>
</gene>
<evidence type="ECO:0000256" key="1">
    <source>
        <dbReference type="ARBA" id="ARBA00004141"/>
    </source>
</evidence>
<keyword evidence="4 7" id="KW-1133">Transmembrane helix</keyword>
<evidence type="ECO:0000313" key="9">
    <source>
        <dbReference type="Proteomes" id="UP000187209"/>
    </source>
</evidence>
<keyword evidence="5 6" id="KW-0472">Membrane</keyword>
<dbReference type="InterPro" id="IPR005045">
    <property type="entry name" value="CDC50/LEM3_fam"/>
</dbReference>
<dbReference type="GO" id="GO:0005886">
    <property type="term" value="C:plasma membrane"/>
    <property type="evidence" value="ECO:0007669"/>
    <property type="project" value="TreeGrafter"/>
</dbReference>
<accession>A0A1R2AYM8</accession>
<dbReference type="Proteomes" id="UP000187209">
    <property type="component" value="Unassembled WGS sequence"/>
</dbReference>
<evidence type="ECO:0000256" key="6">
    <source>
        <dbReference type="PIRNR" id="PIRNR015840"/>
    </source>
</evidence>
<dbReference type="OrthoDB" id="340608at2759"/>
<comment type="similarity">
    <text evidence="2 6">Belongs to the CDC50/LEM3 family.</text>
</comment>
<keyword evidence="9" id="KW-1185">Reference proteome</keyword>